<dbReference type="EMBL" id="CM023478">
    <property type="protein sequence ID" value="KAH7934227.1"/>
    <property type="molecule type" value="Genomic_DNA"/>
</dbReference>
<sequence length="179" mass="20377">MVHSIILRPCVEVLWLYIRHQHELLRVVQGDGDVNSVKKARKVQEIRMNLCAISKLKEKINSIWRWSIMVSGAVLLSVMCICTYSIFVEKFSKAQHLFSVIYSVSSAIDFFDIAALSHRLTKEGNLQALFAAGKVACQNWHIIKDIVDLPKITRTNSKYEATKFVQLHVRNNGVHALVS</sequence>
<reference evidence="1" key="1">
    <citation type="submission" date="2020-05" db="EMBL/GenBank/DDBJ databases">
        <title>Large-scale comparative analyses of tick genomes elucidate their genetic diversity and vector capacities.</title>
        <authorList>
            <person name="Jia N."/>
            <person name="Wang J."/>
            <person name="Shi W."/>
            <person name="Du L."/>
            <person name="Sun Y."/>
            <person name="Zhan W."/>
            <person name="Jiang J."/>
            <person name="Wang Q."/>
            <person name="Zhang B."/>
            <person name="Ji P."/>
            <person name="Sakyi L.B."/>
            <person name="Cui X."/>
            <person name="Yuan T."/>
            <person name="Jiang B."/>
            <person name="Yang W."/>
            <person name="Lam T.T.-Y."/>
            <person name="Chang Q."/>
            <person name="Ding S."/>
            <person name="Wang X."/>
            <person name="Zhu J."/>
            <person name="Ruan X."/>
            <person name="Zhao L."/>
            <person name="Wei J."/>
            <person name="Que T."/>
            <person name="Du C."/>
            <person name="Cheng J."/>
            <person name="Dai P."/>
            <person name="Han X."/>
            <person name="Huang E."/>
            <person name="Gao Y."/>
            <person name="Liu J."/>
            <person name="Shao H."/>
            <person name="Ye R."/>
            <person name="Li L."/>
            <person name="Wei W."/>
            <person name="Wang X."/>
            <person name="Wang C."/>
            <person name="Yang T."/>
            <person name="Huo Q."/>
            <person name="Li W."/>
            <person name="Guo W."/>
            <person name="Chen H."/>
            <person name="Zhou L."/>
            <person name="Ni X."/>
            <person name="Tian J."/>
            <person name="Zhou Y."/>
            <person name="Sheng Y."/>
            <person name="Liu T."/>
            <person name="Pan Y."/>
            <person name="Xia L."/>
            <person name="Li J."/>
            <person name="Zhao F."/>
            <person name="Cao W."/>
        </authorList>
    </citation>
    <scope>NUCLEOTIDE SEQUENCE</scope>
    <source>
        <strain evidence="1">Dsil-2018</strain>
    </source>
</reference>
<dbReference type="Proteomes" id="UP000821865">
    <property type="component" value="Chromosome 9"/>
</dbReference>
<protein>
    <submittedName>
        <fullName evidence="1">Uncharacterized protein</fullName>
    </submittedName>
</protein>
<organism evidence="1 2">
    <name type="scientific">Dermacentor silvarum</name>
    <name type="common">Tick</name>
    <dbReference type="NCBI Taxonomy" id="543639"/>
    <lineage>
        <taxon>Eukaryota</taxon>
        <taxon>Metazoa</taxon>
        <taxon>Ecdysozoa</taxon>
        <taxon>Arthropoda</taxon>
        <taxon>Chelicerata</taxon>
        <taxon>Arachnida</taxon>
        <taxon>Acari</taxon>
        <taxon>Parasitiformes</taxon>
        <taxon>Ixodida</taxon>
        <taxon>Ixodoidea</taxon>
        <taxon>Ixodidae</taxon>
        <taxon>Rhipicephalinae</taxon>
        <taxon>Dermacentor</taxon>
    </lineage>
</organism>
<comment type="caution">
    <text evidence="1">The sequence shown here is derived from an EMBL/GenBank/DDBJ whole genome shotgun (WGS) entry which is preliminary data.</text>
</comment>
<evidence type="ECO:0000313" key="2">
    <source>
        <dbReference type="Proteomes" id="UP000821865"/>
    </source>
</evidence>
<proteinExistence type="predicted"/>
<accession>A0ACB8C5X1</accession>
<evidence type="ECO:0000313" key="1">
    <source>
        <dbReference type="EMBL" id="KAH7934227.1"/>
    </source>
</evidence>
<name>A0ACB8C5X1_DERSI</name>
<keyword evidence="2" id="KW-1185">Reference proteome</keyword>
<gene>
    <name evidence="1" type="ORF">HPB49_023196</name>
</gene>